<dbReference type="EMBL" id="CP000733">
    <property type="protein sequence ID" value="ABS77869.1"/>
    <property type="molecule type" value="Genomic_DNA"/>
</dbReference>
<accession>A9KEY0</accession>
<dbReference type="KEGG" id="cbd:CBUD_0036"/>
<sequence>MSRQPTNSQQDIEPPNVASDRTVASTAAVEKKDWLPLELQNIVLAHLGHPPFLSHAPSWGSFLTGIAIQIGLEGIVRGKLGPETSALREEEPQINIHQTNIRVKFPADPDYSIFDKYLTQKEETEETKRTSQVSKDTMFGKPSWEIPPEASNPAPKPK</sequence>
<dbReference type="RefSeq" id="WP_011996370.1">
    <property type="nucleotide sequence ID" value="NC_009727.1"/>
</dbReference>
<dbReference type="HOGENOM" id="CLU_1666477_0_0_6"/>
<evidence type="ECO:0000313" key="3">
    <source>
        <dbReference type="Proteomes" id="UP000008555"/>
    </source>
</evidence>
<dbReference type="Proteomes" id="UP000008555">
    <property type="component" value="Chromosome"/>
</dbReference>
<organism evidence="2 3">
    <name type="scientific">Coxiella burnetii (strain Dugway 5J108-111)</name>
    <dbReference type="NCBI Taxonomy" id="434922"/>
    <lineage>
        <taxon>Bacteria</taxon>
        <taxon>Pseudomonadati</taxon>
        <taxon>Pseudomonadota</taxon>
        <taxon>Gammaproteobacteria</taxon>
        <taxon>Legionellales</taxon>
        <taxon>Coxiellaceae</taxon>
        <taxon>Coxiella</taxon>
    </lineage>
</organism>
<gene>
    <name evidence="2" type="ordered locus">CBUD_0036</name>
</gene>
<evidence type="ECO:0000313" key="2">
    <source>
        <dbReference type="EMBL" id="ABS77869.1"/>
    </source>
</evidence>
<name>A9KEY0_COXBN</name>
<evidence type="ECO:0000256" key="1">
    <source>
        <dbReference type="SAM" id="MobiDB-lite"/>
    </source>
</evidence>
<feature type="compositionally biased region" description="Basic and acidic residues" evidence="1">
    <location>
        <begin position="118"/>
        <end position="129"/>
    </location>
</feature>
<protein>
    <submittedName>
        <fullName evidence="2">Uncharacterized protein</fullName>
    </submittedName>
</protein>
<reference evidence="2 3" key="1">
    <citation type="journal article" date="2009" name="Infect. Immun.">
        <title>Comparative genomics reveal extensive transposon-mediated genomic plasticity and diversity among potential effector proteins within the genus Coxiella.</title>
        <authorList>
            <person name="Beare P.A."/>
            <person name="Unsworth N."/>
            <person name="Andoh M."/>
            <person name="Voth D.E."/>
            <person name="Omsland A."/>
            <person name="Gilk S.D."/>
            <person name="Williams K.P."/>
            <person name="Sobral B.W."/>
            <person name="Kupko J.J.III."/>
            <person name="Porcella S.F."/>
            <person name="Samuel J.E."/>
            <person name="Heinzen R.A."/>
        </authorList>
    </citation>
    <scope>NUCLEOTIDE SEQUENCE [LARGE SCALE GENOMIC DNA]</scope>
    <source>
        <strain evidence="2 3">Dugway 5J108-111</strain>
    </source>
</reference>
<proteinExistence type="predicted"/>
<dbReference type="AlphaFoldDB" id="A9KEY0"/>
<feature type="region of interest" description="Disordered" evidence="1">
    <location>
        <begin position="118"/>
        <end position="158"/>
    </location>
</feature>
<feature type="region of interest" description="Disordered" evidence="1">
    <location>
        <begin position="1"/>
        <end position="23"/>
    </location>
</feature>
<feature type="compositionally biased region" description="Polar residues" evidence="1">
    <location>
        <begin position="1"/>
        <end position="11"/>
    </location>
</feature>